<keyword evidence="2" id="KW-0328">Glycosyltransferase</keyword>
<evidence type="ECO:0000259" key="4">
    <source>
        <dbReference type="Pfam" id="PF00535"/>
    </source>
</evidence>
<gene>
    <name evidence="5" type="ORF">SAMN02745108_02851</name>
</gene>
<dbReference type="InterPro" id="IPR050834">
    <property type="entry name" value="Glycosyltransf_2"/>
</dbReference>
<evidence type="ECO:0000256" key="2">
    <source>
        <dbReference type="ARBA" id="ARBA00022676"/>
    </source>
</evidence>
<comment type="similarity">
    <text evidence="1">Belongs to the glycosyltransferase 2 family.</text>
</comment>
<dbReference type="AlphaFoldDB" id="A0A1T4RU55"/>
<evidence type="ECO:0000256" key="1">
    <source>
        <dbReference type="ARBA" id="ARBA00006739"/>
    </source>
</evidence>
<dbReference type="Pfam" id="PF00535">
    <property type="entry name" value="Glycos_transf_2"/>
    <property type="match status" value="1"/>
</dbReference>
<organism evidence="5 6">
    <name type="scientific">Fibrobacter intestinalis</name>
    <dbReference type="NCBI Taxonomy" id="28122"/>
    <lineage>
        <taxon>Bacteria</taxon>
        <taxon>Pseudomonadati</taxon>
        <taxon>Fibrobacterota</taxon>
        <taxon>Fibrobacteria</taxon>
        <taxon>Fibrobacterales</taxon>
        <taxon>Fibrobacteraceae</taxon>
        <taxon>Fibrobacter</taxon>
    </lineage>
</organism>
<dbReference type="STRING" id="28122.SAMN02745108_02851"/>
<keyword evidence="3 5" id="KW-0808">Transferase</keyword>
<dbReference type="SUPFAM" id="SSF53448">
    <property type="entry name" value="Nucleotide-diphospho-sugar transferases"/>
    <property type="match status" value="1"/>
</dbReference>
<dbReference type="PANTHER" id="PTHR43685">
    <property type="entry name" value="GLYCOSYLTRANSFERASE"/>
    <property type="match status" value="1"/>
</dbReference>
<dbReference type="GO" id="GO:0016757">
    <property type="term" value="F:glycosyltransferase activity"/>
    <property type="evidence" value="ECO:0007669"/>
    <property type="project" value="UniProtKB-KW"/>
</dbReference>
<dbReference type="EMBL" id="FUWU01000089">
    <property type="protein sequence ID" value="SKA19534.1"/>
    <property type="molecule type" value="Genomic_DNA"/>
</dbReference>
<dbReference type="InterPro" id="IPR001173">
    <property type="entry name" value="Glyco_trans_2-like"/>
</dbReference>
<protein>
    <submittedName>
        <fullName evidence="5">Glycosyl transferase family 2</fullName>
    </submittedName>
</protein>
<sequence>MKKTYPPYSVLLSVYKSEHSDWLAFALDSMFAQTVSPAEVLLVQDGPLTSKLYETIEIYKHRYPTVFKTLSLPRNMGLGLALRHGVLACQYEYIARMDTDDYSAPSRIEEEFDAMFEKNVDMVGCIINEFIDDPQNVVSHRFLPETHDAIYRFAKKRTPIAHPSVLFKKSLLIKCGNYEDYFLAEDFAIFVNLLRIGAKGYNIQKPLVSMRVSKDFYNRRGGFRYLKAMLDFNRNLLRIGWVSYKDFFVRSSMNCIVCLMPNTLRNFVYRRFLRK</sequence>
<evidence type="ECO:0000256" key="3">
    <source>
        <dbReference type="ARBA" id="ARBA00022679"/>
    </source>
</evidence>
<name>A0A1T4RU55_9BACT</name>
<evidence type="ECO:0000313" key="5">
    <source>
        <dbReference type="EMBL" id="SKA19534.1"/>
    </source>
</evidence>
<dbReference type="InterPro" id="IPR029044">
    <property type="entry name" value="Nucleotide-diphossugar_trans"/>
</dbReference>
<dbReference type="RefSeq" id="WP_078777488.1">
    <property type="nucleotide sequence ID" value="NZ_FUWU01000089.1"/>
</dbReference>
<feature type="domain" description="Glycosyltransferase 2-like" evidence="4">
    <location>
        <begin position="9"/>
        <end position="159"/>
    </location>
</feature>
<evidence type="ECO:0000313" key="6">
    <source>
        <dbReference type="Proteomes" id="UP000190449"/>
    </source>
</evidence>
<reference evidence="5 6" key="1">
    <citation type="submission" date="2017-02" db="EMBL/GenBank/DDBJ databases">
        <authorList>
            <person name="Peterson S.W."/>
        </authorList>
    </citation>
    <scope>NUCLEOTIDE SEQUENCE [LARGE SCALE GENOMIC DNA]</scope>
    <source>
        <strain evidence="5 6">ATCC 43854</strain>
    </source>
</reference>
<proteinExistence type="inferred from homology"/>
<dbReference type="Gene3D" id="3.90.550.10">
    <property type="entry name" value="Spore Coat Polysaccharide Biosynthesis Protein SpsA, Chain A"/>
    <property type="match status" value="1"/>
</dbReference>
<accession>A0A1T4RU55</accession>
<dbReference type="Proteomes" id="UP000190449">
    <property type="component" value="Unassembled WGS sequence"/>
</dbReference>
<dbReference type="PANTHER" id="PTHR43685:SF5">
    <property type="entry name" value="GLYCOSYLTRANSFERASE EPSE-RELATED"/>
    <property type="match status" value="1"/>
</dbReference>